<evidence type="ECO:0000313" key="7">
    <source>
        <dbReference type="EMBL" id="KQK32388.1"/>
    </source>
</evidence>
<evidence type="ECO:0000256" key="5">
    <source>
        <dbReference type="RuleBase" id="RU003684"/>
    </source>
</evidence>
<dbReference type="EMBL" id="LMAR01000001">
    <property type="protein sequence ID" value="KQK32388.1"/>
    <property type="molecule type" value="Genomic_DNA"/>
</dbReference>
<dbReference type="SUPFAM" id="SSF52768">
    <property type="entry name" value="Arginase/deacetylase"/>
    <property type="match status" value="1"/>
</dbReference>
<dbReference type="Pfam" id="PF00491">
    <property type="entry name" value="Arginase"/>
    <property type="match status" value="1"/>
</dbReference>
<dbReference type="Gene3D" id="3.40.800.10">
    <property type="entry name" value="Ureohydrolase domain"/>
    <property type="match status" value="1"/>
</dbReference>
<dbReference type="PROSITE" id="PS51409">
    <property type="entry name" value="ARGINASE_2"/>
    <property type="match status" value="1"/>
</dbReference>
<feature type="binding site" evidence="4">
    <location>
        <position position="164"/>
    </location>
    <ligand>
        <name>Mn(2+)</name>
        <dbReference type="ChEBI" id="CHEBI:29035"/>
        <label>1</label>
    </ligand>
</feature>
<feature type="binding site" evidence="4">
    <location>
        <position position="137"/>
    </location>
    <ligand>
        <name>Mn(2+)</name>
        <dbReference type="ChEBI" id="CHEBI:29035"/>
        <label>1</label>
    </ligand>
</feature>
<dbReference type="RefSeq" id="WP_055726333.1">
    <property type="nucleotide sequence ID" value="NZ_FUYX01000011.1"/>
</dbReference>
<dbReference type="PANTHER" id="PTHR11358">
    <property type="entry name" value="ARGINASE/AGMATINASE"/>
    <property type="match status" value="1"/>
</dbReference>
<organism evidence="7 9">
    <name type="scientific">Bosea thiooxidans</name>
    <dbReference type="NCBI Taxonomy" id="53254"/>
    <lineage>
        <taxon>Bacteria</taxon>
        <taxon>Pseudomonadati</taxon>
        <taxon>Pseudomonadota</taxon>
        <taxon>Alphaproteobacteria</taxon>
        <taxon>Hyphomicrobiales</taxon>
        <taxon>Boseaceae</taxon>
        <taxon>Bosea</taxon>
    </lineage>
</organism>
<feature type="binding site" evidence="4">
    <location>
        <position position="244"/>
    </location>
    <ligand>
        <name>Mn(2+)</name>
        <dbReference type="ChEBI" id="CHEBI:29035"/>
        <label>1</label>
    </ligand>
</feature>
<accession>A0A0Q3L6N9</accession>
<keyword evidence="3 5" id="KW-0378">Hydrolase</keyword>
<evidence type="ECO:0000256" key="2">
    <source>
        <dbReference type="ARBA" id="ARBA00022723"/>
    </source>
</evidence>
<dbReference type="InterPro" id="IPR006035">
    <property type="entry name" value="Ureohydrolase"/>
</dbReference>
<comment type="similarity">
    <text evidence="1">Belongs to the arginase family. Agmatinase subfamily.</text>
</comment>
<feature type="binding site" evidence="4">
    <location>
        <position position="162"/>
    </location>
    <ligand>
        <name>Mn(2+)</name>
        <dbReference type="ChEBI" id="CHEBI:29035"/>
        <label>1</label>
    </ligand>
</feature>
<evidence type="ECO:0000256" key="4">
    <source>
        <dbReference type="PIRSR" id="PIRSR036979-1"/>
    </source>
</evidence>
<dbReference type="PANTHER" id="PTHR11358:SF26">
    <property type="entry name" value="GUANIDINO ACID HYDROLASE, MITOCHONDRIAL"/>
    <property type="match status" value="1"/>
</dbReference>
<evidence type="ECO:0000256" key="6">
    <source>
        <dbReference type="SAM" id="MobiDB-lite"/>
    </source>
</evidence>
<dbReference type="PROSITE" id="PS01053">
    <property type="entry name" value="ARGINASE_1"/>
    <property type="match status" value="1"/>
</dbReference>
<evidence type="ECO:0000313" key="9">
    <source>
        <dbReference type="Proteomes" id="UP000051562"/>
    </source>
</evidence>
<dbReference type="InterPro" id="IPR020855">
    <property type="entry name" value="Ureohydrolase_Mn_BS"/>
</dbReference>
<feature type="binding site" evidence="4">
    <location>
        <position position="242"/>
    </location>
    <ligand>
        <name>Mn(2+)</name>
        <dbReference type="ChEBI" id="CHEBI:29035"/>
        <label>1</label>
    </ligand>
</feature>
<evidence type="ECO:0000313" key="8">
    <source>
        <dbReference type="EMBL" id="SKC03365.1"/>
    </source>
</evidence>
<dbReference type="InterPro" id="IPR023696">
    <property type="entry name" value="Ureohydrolase_dom_sf"/>
</dbReference>
<feature type="binding site" evidence="4">
    <location>
        <position position="160"/>
    </location>
    <ligand>
        <name>Mn(2+)</name>
        <dbReference type="ChEBI" id="CHEBI:29035"/>
        <label>1</label>
    </ligand>
</feature>
<evidence type="ECO:0000256" key="3">
    <source>
        <dbReference type="ARBA" id="ARBA00022801"/>
    </source>
</evidence>
<protein>
    <submittedName>
        <fullName evidence="7">Agmatinase</fullName>
        <ecNumber evidence="7">3.5.3.11</ecNumber>
    </submittedName>
</protein>
<gene>
    <name evidence="7" type="ORF">ARD30_00995</name>
    <name evidence="8" type="ORF">SAMN05660750_03764</name>
</gene>
<dbReference type="EMBL" id="FUYX01000011">
    <property type="protein sequence ID" value="SKC03365.1"/>
    <property type="molecule type" value="Genomic_DNA"/>
</dbReference>
<sequence>MSETTDKPPIDHAFTGDRHGGAADPTHAGALSFMRRRYGKDVAGCNLAIWGVPFDLAVTNRPGARFGPQAIRRASAIFDGDPQYPSGIDPFARLSAVDYGDCALPRGDLPGCARAIEAEASGILAAGAHLVTLGGDHFITLPLLRAHVARHGKLALIQFDAHQDTWDDGPGGIGHGSFVLEAVREGLIDVERSIQVGIRTVAPRDCGIAILDAYEAHALGVAGTAQRIRERVGQGAAYLTFDIDALDPAFAPGTGTPVSGGFSADQALRILWALRDLDIRGMDVVEVSPPYDHADITAIAASTIVQHHIQALALKQAN</sequence>
<evidence type="ECO:0000313" key="10">
    <source>
        <dbReference type="Proteomes" id="UP000190130"/>
    </source>
</evidence>
<keyword evidence="4" id="KW-0464">Manganese</keyword>
<dbReference type="GO" id="GO:0008783">
    <property type="term" value="F:agmatinase activity"/>
    <property type="evidence" value="ECO:0007669"/>
    <property type="project" value="UniProtKB-EC"/>
</dbReference>
<reference evidence="7 9" key="1">
    <citation type="submission" date="2015-10" db="EMBL/GenBank/DDBJ databases">
        <title>Draft genome of Bosea thiooxidans.</title>
        <authorList>
            <person name="Wang X."/>
        </authorList>
    </citation>
    <scope>NUCLEOTIDE SEQUENCE [LARGE SCALE GENOMIC DNA]</scope>
    <source>
        <strain evidence="7 9">CGMCC 9174</strain>
    </source>
</reference>
<dbReference type="AlphaFoldDB" id="A0A0Q3L6N9"/>
<keyword evidence="2 4" id="KW-0479">Metal-binding</keyword>
<evidence type="ECO:0000256" key="1">
    <source>
        <dbReference type="ARBA" id="ARBA00009227"/>
    </source>
</evidence>
<dbReference type="PIRSF" id="PIRSF036979">
    <property type="entry name" value="Arginase"/>
    <property type="match status" value="1"/>
</dbReference>
<dbReference type="GO" id="GO:0046872">
    <property type="term" value="F:metal ion binding"/>
    <property type="evidence" value="ECO:0007669"/>
    <property type="project" value="UniProtKB-KW"/>
</dbReference>
<dbReference type="NCBIfam" id="NF002564">
    <property type="entry name" value="PRK02190.1"/>
    <property type="match status" value="1"/>
</dbReference>
<dbReference type="PRINTS" id="PR00116">
    <property type="entry name" value="ARGINASE"/>
</dbReference>
<comment type="cofactor">
    <cofactor evidence="4">
        <name>Mn(2+)</name>
        <dbReference type="ChEBI" id="CHEBI:29035"/>
    </cofactor>
    <text evidence="4">Binds 2 manganese ions per subunit.</text>
</comment>
<name>A0A0Q3L6N9_9HYPH</name>
<feature type="region of interest" description="Disordered" evidence="6">
    <location>
        <begin position="1"/>
        <end position="21"/>
    </location>
</feature>
<keyword evidence="9" id="KW-1185">Reference proteome</keyword>
<dbReference type="NCBIfam" id="TIGR01230">
    <property type="entry name" value="agmatinase"/>
    <property type="match status" value="1"/>
</dbReference>
<dbReference type="CDD" id="cd11592">
    <property type="entry name" value="Agmatinase_PAH"/>
    <property type="match status" value="1"/>
</dbReference>
<dbReference type="OrthoDB" id="9788689at2"/>
<proteinExistence type="inferred from homology"/>
<dbReference type="InterPro" id="IPR005925">
    <property type="entry name" value="Agmatinase-rel"/>
</dbReference>
<dbReference type="Proteomes" id="UP000190130">
    <property type="component" value="Unassembled WGS sequence"/>
</dbReference>
<dbReference type="STRING" id="53254.SAMN05660750_03764"/>
<reference evidence="8 10" key="2">
    <citation type="submission" date="2017-02" db="EMBL/GenBank/DDBJ databases">
        <authorList>
            <person name="Peterson S.W."/>
        </authorList>
    </citation>
    <scope>NUCLEOTIDE SEQUENCE [LARGE SCALE GENOMIC DNA]</scope>
    <source>
        <strain evidence="8 10">DSM 9653</strain>
    </source>
</reference>
<dbReference type="GO" id="GO:0033389">
    <property type="term" value="P:putrescine biosynthetic process from arginine, via agmatine"/>
    <property type="evidence" value="ECO:0007669"/>
    <property type="project" value="TreeGrafter"/>
</dbReference>
<dbReference type="Proteomes" id="UP000051562">
    <property type="component" value="Unassembled WGS sequence"/>
</dbReference>
<dbReference type="EC" id="3.5.3.11" evidence="7"/>